<dbReference type="RefSeq" id="WP_184767460.1">
    <property type="nucleotide sequence ID" value="NZ_JACHGI010000001.1"/>
</dbReference>
<comment type="caution">
    <text evidence="1">The sequence shown here is derived from an EMBL/GenBank/DDBJ whole genome shotgun (WGS) entry which is preliminary data.</text>
</comment>
<gene>
    <name evidence="1" type="ORF">HNQ96_000775</name>
</gene>
<dbReference type="AlphaFoldDB" id="A0A8E1WAY8"/>
<evidence type="ECO:0000313" key="1">
    <source>
        <dbReference type="EMBL" id="MBB6464928.1"/>
    </source>
</evidence>
<organism evidence="1 2">
    <name type="scientific">Aminobacter carboxidus</name>
    <dbReference type="NCBI Taxonomy" id="376165"/>
    <lineage>
        <taxon>Bacteria</taxon>
        <taxon>Pseudomonadati</taxon>
        <taxon>Pseudomonadota</taxon>
        <taxon>Alphaproteobacteria</taxon>
        <taxon>Hyphomicrobiales</taxon>
        <taxon>Phyllobacteriaceae</taxon>
        <taxon>Aminobacter</taxon>
    </lineage>
</organism>
<name>A0A8E1WAY8_9HYPH</name>
<dbReference type="EMBL" id="JACHGI010000001">
    <property type="protein sequence ID" value="MBB6464928.1"/>
    <property type="molecule type" value="Genomic_DNA"/>
</dbReference>
<evidence type="ECO:0000313" key="2">
    <source>
        <dbReference type="Proteomes" id="UP000532373"/>
    </source>
</evidence>
<proteinExistence type="predicted"/>
<sequence length="136" mass="15806">MTVPVLKAYTIWSSAIVAYQDWRERRKALREVGSLDAHDRSRLLRDVGMTSSDFATAMRFAFASRILLPEAFRSVGVDYDKFEARHPEWNQDMRRTCMLCPERRRCSDRLKDSSFATTYAEFCPNGRSLEELVSVQ</sequence>
<protein>
    <submittedName>
        <fullName evidence="1">Uncharacterized protein YjiS (DUF1127 family)</fullName>
    </submittedName>
</protein>
<dbReference type="Proteomes" id="UP000532373">
    <property type="component" value="Unassembled WGS sequence"/>
</dbReference>
<reference evidence="1 2" key="1">
    <citation type="submission" date="2020-08" db="EMBL/GenBank/DDBJ databases">
        <title>Genomic Encyclopedia of Type Strains, Phase IV (KMG-IV): sequencing the most valuable type-strain genomes for metagenomic binning, comparative biology and taxonomic classification.</title>
        <authorList>
            <person name="Goeker M."/>
        </authorList>
    </citation>
    <scope>NUCLEOTIDE SEQUENCE [LARGE SCALE GENOMIC DNA]</scope>
    <source>
        <strain evidence="1 2">DSM 17454</strain>
    </source>
</reference>
<accession>A0A8E1WAY8</accession>